<organism evidence="2 3">
    <name type="scientific">Rhizoclosmatium globosum</name>
    <dbReference type="NCBI Taxonomy" id="329046"/>
    <lineage>
        <taxon>Eukaryota</taxon>
        <taxon>Fungi</taxon>
        <taxon>Fungi incertae sedis</taxon>
        <taxon>Chytridiomycota</taxon>
        <taxon>Chytridiomycota incertae sedis</taxon>
        <taxon>Chytridiomycetes</taxon>
        <taxon>Chytridiales</taxon>
        <taxon>Chytriomycetaceae</taxon>
        <taxon>Rhizoclosmatium</taxon>
    </lineage>
</organism>
<keyword evidence="3" id="KW-1185">Reference proteome</keyword>
<evidence type="ECO:0000313" key="3">
    <source>
        <dbReference type="Proteomes" id="UP000193642"/>
    </source>
</evidence>
<comment type="caution">
    <text evidence="2">The sequence shown here is derived from an EMBL/GenBank/DDBJ whole genome shotgun (WGS) entry which is preliminary data.</text>
</comment>
<feature type="compositionally biased region" description="Basic and acidic residues" evidence="1">
    <location>
        <begin position="48"/>
        <end position="61"/>
    </location>
</feature>
<evidence type="ECO:0000256" key="1">
    <source>
        <dbReference type="SAM" id="MobiDB-lite"/>
    </source>
</evidence>
<reference evidence="2 3" key="1">
    <citation type="submission" date="2016-07" db="EMBL/GenBank/DDBJ databases">
        <title>Pervasive Adenine N6-methylation of Active Genes in Fungi.</title>
        <authorList>
            <consortium name="DOE Joint Genome Institute"/>
            <person name="Mondo S.J."/>
            <person name="Dannebaum R.O."/>
            <person name="Kuo R.C."/>
            <person name="Labutti K."/>
            <person name="Haridas S."/>
            <person name="Kuo A."/>
            <person name="Salamov A."/>
            <person name="Ahrendt S.R."/>
            <person name="Lipzen A."/>
            <person name="Sullivan W."/>
            <person name="Andreopoulos W.B."/>
            <person name="Clum A."/>
            <person name="Lindquist E."/>
            <person name="Daum C."/>
            <person name="Ramamoorthy G.K."/>
            <person name="Gryganskyi A."/>
            <person name="Culley D."/>
            <person name="Magnuson J.K."/>
            <person name="James T.Y."/>
            <person name="O'Malley M.A."/>
            <person name="Stajich J.E."/>
            <person name="Spatafora J.W."/>
            <person name="Visel A."/>
            <person name="Grigoriev I.V."/>
        </authorList>
    </citation>
    <scope>NUCLEOTIDE SEQUENCE [LARGE SCALE GENOMIC DNA]</scope>
    <source>
        <strain evidence="2 3">JEL800</strain>
    </source>
</reference>
<dbReference type="AlphaFoldDB" id="A0A1Y2CZY3"/>
<feature type="compositionally biased region" description="Polar residues" evidence="1">
    <location>
        <begin position="20"/>
        <end position="46"/>
    </location>
</feature>
<sequence length="103" mass="11730">MTRLSKSQQQRRNASPFCKASSNANLAISRSSNKSQPESNSNNMQQKYVDHDERSHNDHIAKHSTNGLKRPCTRQWKERGVVRTVPTLIQLALVIEEVGYILL</sequence>
<dbReference type="EMBL" id="MCGO01000004">
    <property type="protein sequence ID" value="ORY51915.1"/>
    <property type="molecule type" value="Genomic_DNA"/>
</dbReference>
<accession>A0A1Y2CZY3</accession>
<feature type="region of interest" description="Disordered" evidence="1">
    <location>
        <begin position="1"/>
        <end position="71"/>
    </location>
</feature>
<gene>
    <name evidence="2" type="ORF">BCR33DRAFT_712118</name>
</gene>
<name>A0A1Y2CZY3_9FUNG</name>
<evidence type="ECO:0000313" key="2">
    <source>
        <dbReference type="EMBL" id="ORY51915.1"/>
    </source>
</evidence>
<proteinExistence type="predicted"/>
<protein>
    <submittedName>
        <fullName evidence="2">Uncharacterized protein</fullName>
    </submittedName>
</protein>
<dbReference type="Proteomes" id="UP000193642">
    <property type="component" value="Unassembled WGS sequence"/>
</dbReference>
<feature type="compositionally biased region" description="Polar residues" evidence="1">
    <location>
        <begin position="1"/>
        <end position="13"/>
    </location>
</feature>